<evidence type="ECO:0000313" key="1">
    <source>
        <dbReference type="EMBL" id="GKX66173.1"/>
    </source>
</evidence>
<gene>
    <name evidence="1" type="ORF">rsdtw13_14310</name>
</gene>
<reference evidence="1" key="1">
    <citation type="journal article" date="2025" name="Int. J. Syst. Evol. Microbiol.">
        <title>Inconstantimicrobium mannanitabidum sp. nov., a novel member of the family Clostridiaceae isolated from anoxic soil under the treatment of reductive soil disinfestation.</title>
        <authorList>
            <person name="Ueki A."/>
            <person name="Tonouchi A."/>
            <person name="Honma S."/>
            <person name="Kaku N."/>
            <person name="Ueki K."/>
        </authorList>
    </citation>
    <scope>NUCLEOTIDE SEQUENCE</scope>
    <source>
        <strain evidence="1">TW13</strain>
    </source>
</reference>
<evidence type="ECO:0000313" key="2">
    <source>
        <dbReference type="Proteomes" id="UP001058074"/>
    </source>
</evidence>
<organism evidence="1 2">
    <name type="scientific">Inconstantimicrobium mannanitabidum</name>
    <dbReference type="NCBI Taxonomy" id="1604901"/>
    <lineage>
        <taxon>Bacteria</taxon>
        <taxon>Bacillati</taxon>
        <taxon>Bacillota</taxon>
        <taxon>Clostridia</taxon>
        <taxon>Eubacteriales</taxon>
        <taxon>Clostridiaceae</taxon>
        <taxon>Inconstantimicrobium</taxon>
    </lineage>
</organism>
<name>A0ACB5RAG0_9CLOT</name>
<keyword evidence="2" id="KW-1185">Reference proteome</keyword>
<dbReference type="Proteomes" id="UP001058074">
    <property type="component" value="Unassembled WGS sequence"/>
</dbReference>
<proteinExistence type="predicted"/>
<comment type="caution">
    <text evidence="1">The sequence shown here is derived from an EMBL/GenBank/DDBJ whole genome shotgun (WGS) entry which is preliminary data.</text>
</comment>
<protein>
    <submittedName>
        <fullName evidence="1">Stage II sporulation protein M</fullName>
    </submittedName>
</protein>
<sequence>MVKLLNAKNTRNVSSKGVNSFLIIIILFIGIGFILGLNSVFYMSTNNLEELNSYLSGFMRYIGQQSINYKEIFLNSVISNLILFLIIYVLGKWFFGGPFILVAILFKGYTIGFTFTTFIRVLGTKGLGIALAGVVPQNLFYIPCFIFIGMVALRNSYEQLKRKFTKENKIKYDNSYINATLMVAIPLVIGIIIESFLMPSILKAIVSKLY</sequence>
<dbReference type="EMBL" id="BROD01000001">
    <property type="protein sequence ID" value="GKX66173.1"/>
    <property type="molecule type" value="Genomic_DNA"/>
</dbReference>
<accession>A0ACB5RAG0</accession>